<reference evidence="2 3" key="1">
    <citation type="submission" date="2016-10" db="EMBL/GenBank/DDBJ databases">
        <authorList>
            <person name="de Groot N.N."/>
        </authorList>
    </citation>
    <scope>NUCLEOTIDE SEQUENCE [LARGE SCALE GENOMIC DNA]</scope>
    <source>
        <strain evidence="2 3">DSM 15283</strain>
    </source>
</reference>
<evidence type="ECO:0000313" key="3">
    <source>
        <dbReference type="Proteomes" id="UP000199144"/>
    </source>
</evidence>
<dbReference type="STRING" id="254406.SAMN04488042_10146"/>
<keyword evidence="1" id="KW-0812">Transmembrane</keyword>
<keyword evidence="3" id="KW-1185">Reference proteome</keyword>
<dbReference type="AlphaFoldDB" id="A0A1I4HE23"/>
<dbReference type="Proteomes" id="UP000199144">
    <property type="component" value="Unassembled WGS sequence"/>
</dbReference>
<evidence type="ECO:0000313" key="2">
    <source>
        <dbReference type="EMBL" id="SFL39907.1"/>
    </source>
</evidence>
<organism evidence="2 3">
    <name type="scientific">Shimia aestuarii</name>
    <dbReference type="NCBI Taxonomy" id="254406"/>
    <lineage>
        <taxon>Bacteria</taxon>
        <taxon>Pseudomonadati</taxon>
        <taxon>Pseudomonadota</taxon>
        <taxon>Alphaproteobacteria</taxon>
        <taxon>Rhodobacterales</taxon>
        <taxon>Roseobacteraceae</taxon>
    </lineage>
</organism>
<feature type="transmembrane region" description="Helical" evidence="1">
    <location>
        <begin position="141"/>
        <end position="163"/>
    </location>
</feature>
<dbReference type="OrthoDB" id="5198105at2"/>
<dbReference type="EMBL" id="FOTQ01000001">
    <property type="protein sequence ID" value="SFL39907.1"/>
    <property type="molecule type" value="Genomic_DNA"/>
</dbReference>
<sequence length="169" mass="18633">MQRVFWISFCTAAAVYLIMVLWSLPRITEAAQGLTPFDMRPLGYSAQDARAFLGALSEEGRQFYVGVQQKLDILYPALLGLTLILGFQILFARPWSSVLGVLALLGAAADYLENYLVAVMLTTPVTAVEDNLVGLASFWTLSKSLSATVCFMALIYGFIRLLVRRRKGG</sequence>
<accession>A0A1I4HE23</accession>
<feature type="transmembrane region" description="Helical" evidence="1">
    <location>
        <begin position="73"/>
        <end position="91"/>
    </location>
</feature>
<keyword evidence="1" id="KW-1133">Transmembrane helix</keyword>
<proteinExistence type="predicted"/>
<keyword evidence="1" id="KW-0472">Membrane</keyword>
<feature type="transmembrane region" description="Helical" evidence="1">
    <location>
        <begin position="98"/>
        <end position="121"/>
    </location>
</feature>
<evidence type="ECO:0000256" key="1">
    <source>
        <dbReference type="SAM" id="Phobius"/>
    </source>
</evidence>
<name>A0A1I4HE23_9RHOB</name>
<dbReference type="RefSeq" id="WP_093089953.1">
    <property type="nucleotide sequence ID" value="NZ_FOTQ01000001.1"/>
</dbReference>
<protein>
    <submittedName>
        <fullName evidence="2">Uncharacterized protein</fullName>
    </submittedName>
</protein>
<gene>
    <name evidence="2" type="ORF">SAMN04488042_10146</name>
</gene>